<comment type="caution">
    <text evidence="2">The sequence shown here is derived from an EMBL/GenBank/DDBJ whole genome shotgun (WGS) entry which is preliminary data.</text>
</comment>
<dbReference type="InterPro" id="IPR001646">
    <property type="entry name" value="5peptide_repeat"/>
</dbReference>
<dbReference type="Proteomes" id="UP001501771">
    <property type="component" value="Unassembled WGS sequence"/>
</dbReference>
<evidence type="ECO:0000313" key="2">
    <source>
        <dbReference type="EMBL" id="GAA2139002.1"/>
    </source>
</evidence>
<organism evidence="2 3">
    <name type="scientific">Nocardioides koreensis</name>
    <dbReference type="NCBI Taxonomy" id="433651"/>
    <lineage>
        <taxon>Bacteria</taxon>
        <taxon>Bacillati</taxon>
        <taxon>Actinomycetota</taxon>
        <taxon>Actinomycetes</taxon>
        <taxon>Propionibacteriales</taxon>
        <taxon>Nocardioidaceae</taxon>
        <taxon>Nocardioides</taxon>
    </lineage>
</organism>
<keyword evidence="3" id="KW-1185">Reference proteome</keyword>
<evidence type="ECO:0000256" key="1">
    <source>
        <dbReference type="ARBA" id="ARBA00022737"/>
    </source>
</evidence>
<dbReference type="Pfam" id="PF00805">
    <property type="entry name" value="Pentapeptide"/>
    <property type="match status" value="1"/>
</dbReference>
<sequence length="256" mass="27093">MADCSRCFALCCVLLPYRRDAGFGADKPGGVPCHHLAADDRCGIHADLRERGWAGCAVFDCFGAGQHVSQVTYGGTSWREHDDLGEMAAVLSVVRRVHEMLAHLGEVGRRSPDPASAGLRDRLLALRDATPVELLTADIDELNEQAGDLFAAASARIRGVAAPDLARADLAGQDLRRRDLRDAALRGALLIGADLRGLDLGAADLLGADLRGADLRGASMAEALFLTGPQLEAARGDATTTIPAGLRRPRVWVQAG</sequence>
<dbReference type="RefSeq" id="WP_344147752.1">
    <property type="nucleotide sequence ID" value="NZ_BAAAQR010000001.1"/>
</dbReference>
<dbReference type="PANTHER" id="PTHR47485">
    <property type="entry name" value="THYLAKOID LUMENAL 17.4 KDA PROTEIN, CHLOROPLASTIC"/>
    <property type="match status" value="1"/>
</dbReference>
<dbReference type="PANTHER" id="PTHR47485:SF1">
    <property type="entry name" value="THYLAKOID LUMENAL 17.4 KDA PROTEIN, CHLOROPLASTIC"/>
    <property type="match status" value="1"/>
</dbReference>
<name>A0ABP5KXV8_9ACTN</name>
<gene>
    <name evidence="2" type="ORF">GCM10009844_07440</name>
</gene>
<dbReference type="Gene3D" id="2.160.20.80">
    <property type="entry name" value="E3 ubiquitin-protein ligase SopA"/>
    <property type="match status" value="1"/>
</dbReference>
<reference evidence="3" key="1">
    <citation type="journal article" date="2019" name="Int. J. Syst. Evol. Microbiol.">
        <title>The Global Catalogue of Microorganisms (GCM) 10K type strain sequencing project: providing services to taxonomists for standard genome sequencing and annotation.</title>
        <authorList>
            <consortium name="The Broad Institute Genomics Platform"/>
            <consortium name="The Broad Institute Genome Sequencing Center for Infectious Disease"/>
            <person name="Wu L."/>
            <person name="Ma J."/>
        </authorList>
    </citation>
    <scope>NUCLEOTIDE SEQUENCE [LARGE SCALE GENOMIC DNA]</scope>
    <source>
        <strain evidence="3">JCM 16022</strain>
    </source>
</reference>
<keyword evidence="1" id="KW-0677">Repeat</keyword>
<evidence type="ECO:0000313" key="3">
    <source>
        <dbReference type="Proteomes" id="UP001501771"/>
    </source>
</evidence>
<dbReference type="SUPFAM" id="SSF141571">
    <property type="entry name" value="Pentapeptide repeat-like"/>
    <property type="match status" value="1"/>
</dbReference>
<accession>A0ABP5KXV8</accession>
<protein>
    <submittedName>
        <fullName evidence="2">Pentapeptide repeat-containing protein</fullName>
    </submittedName>
</protein>
<proteinExistence type="predicted"/>
<dbReference type="EMBL" id="BAAAQR010000001">
    <property type="protein sequence ID" value="GAA2139002.1"/>
    <property type="molecule type" value="Genomic_DNA"/>
</dbReference>